<dbReference type="EnsemblMetazoa" id="XM_038192742.1">
    <property type="protein sequence ID" value="XP_038048670.1"/>
    <property type="gene ID" value="LOC119722550"/>
</dbReference>
<evidence type="ECO:0000259" key="12">
    <source>
        <dbReference type="PROSITE" id="PS50262"/>
    </source>
</evidence>
<dbReference type="RefSeq" id="XP_038048670.1">
    <property type="nucleotide sequence ID" value="XM_038192742.1"/>
</dbReference>
<dbReference type="EnsemblMetazoa" id="XM_038192740.1">
    <property type="protein sequence ID" value="XP_038048668.1"/>
    <property type="gene ID" value="LOC119722550"/>
</dbReference>
<dbReference type="GO" id="GO:0007204">
    <property type="term" value="P:positive regulation of cytosolic calcium ion concentration"/>
    <property type="evidence" value="ECO:0007669"/>
    <property type="project" value="TreeGrafter"/>
</dbReference>
<evidence type="ECO:0000313" key="13">
    <source>
        <dbReference type="EnsemblMetazoa" id="XP_038048667.1"/>
    </source>
</evidence>
<comment type="subcellular location">
    <subcellularLocation>
        <location evidence="1">Cell membrane</location>
        <topology evidence="1">Multi-pass membrane protein</topology>
    </subcellularLocation>
</comment>
<proteinExistence type="predicted"/>
<evidence type="ECO:0000256" key="3">
    <source>
        <dbReference type="ARBA" id="ARBA00022692"/>
    </source>
</evidence>
<feature type="transmembrane region" description="Helical" evidence="11">
    <location>
        <begin position="72"/>
        <end position="93"/>
    </location>
</feature>
<keyword evidence="2" id="KW-1003">Cell membrane</keyword>
<dbReference type="GO" id="GO:0007189">
    <property type="term" value="P:adenylate cyclase-activating G protein-coupled receptor signaling pathway"/>
    <property type="evidence" value="ECO:0007669"/>
    <property type="project" value="TreeGrafter"/>
</dbReference>
<feature type="transmembrane region" description="Helical" evidence="11">
    <location>
        <begin position="147"/>
        <end position="167"/>
    </location>
</feature>
<feature type="compositionally biased region" description="Polar residues" evidence="10">
    <location>
        <begin position="415"/>
        <end position="425"/>
    </location>
</feature>
<dbReference type="PANTHER" id="PTHR11866">
    <property type="entry name" value="G-PROTEIN COUPLED RECEPTOR FAMILY 1 MEMBER"/>
    <property type="match status" value="1"/>
</dbReference>
<keyword evidence="9" id="KW-0807">Transducer</keyword>
<evidence type="ECO:0000256" key="5">
    <source>
        <dbReference type="ARBA" id="ARBA00023040"/>
    </source>
</evidence>
<dbReference type="InterPro" id="IPR000276">
    <property type="entry name" value="GPCR_Rhodpsn"/>
</dbReference>
<dbReference type="OrthoDB" id="5959154at2759"/>
<dbReference type="EnsemblMetazoa" id="XM_038192741.1">
    <property type="protein sequence ID" value="XP_038048669.1"/>
    <property type="gene ID" value="LOC119722550"/>
</dbReference>
<feature type="transmembrane region" description="Helical" evidence="11">
    <location>
        <begin position="105"/>
        <end position="126"/>
    </location>
</feature>
<dbReference type="InterPro" id="IPR017452">
    <property type="entry name" value="GPCR_Rhodpsn_7TM"/>
</dbReference>
<feature type="transmembrane region" description="Helical" evidence="11">
    <location>
        <begin position="31"/>
        <end position="52"/>
    </location>
</feature>
<dbReference type="InterPro" id="IPR008365">
    <property type="entry name" value="Prostanoid_rcpt"/>
</dbReference>
<dbReference type="PROSITE" id="PS50262">
    <property type="entry name" value="G_PROTEIN_RECEP_F1_2"/>
    <property type="match status" value="1"/>
</dbReference>
<dbReference type="GeneID" id="119722550"/>
<evidence type="ECO:0000256" key="6">
    <source>
        <dbReference type="ARBA" id="ARBA00023136"/>
    </source>
</evidence>
<evidence type="ECO:0000256" key="7">
    <source>
        <dbReference type="ARBA" id="ARBA00023170"/>
    </source>
</evidence>
<keyword evidence="5" id="KW-0297">G-protein coupled receptor</keyword>
<dbReference type="RefSeq" id="XP_038048667.1">
    <property type="nucleotide sequence ID" value="XM_038192739.1"/>
</dbReference>
<keyword evidence="3 11" id="KW-0812">Transmembrane</keyword>
<keyword evidence="8" id="KW-0325">Glycoprotein</keyword>
<dbReference type="RefSeq" id="XP_038048669.1">
    <property type="nucleotide sequence ID" value="XM_038192741.1"/>
</dbReference>
<dbReference type="PANTHER" id="PTHR11866:SF16">
    <property type="entry name" value="PROSTAGLANDIN E2 RECEPTOR EP4 SUBTYPE-LIKE PROTEIN"/>
    <property type="match status" value="1"/>
</dbReference>
<dbReference type="OMA" id="DWGSEYI"/>
<evidence type="ECO:0000256" key="10">
    <source>
        <dbReference type="SAM" id="MobiDB-lite"/>
    </source>
</evidence>
<dbReference type="Proteomes" id="UP000887568">
    <property type="component" value="Unplaced"/>
</dbReference>
<evidence type="ECO:0000256" key="4">
    <source>
        <dbReference type="ARBA" id="ARBA00022989"/>
    </source>
</evidence>
<accession>A0A913ZA72</accession>
<name>A0A913ZA72_PATMI</name>
<keyword evidence="4 11" id="KW-1133">Transmembrane helix</keyword>
<dbReference type="Gene3D" id="1.20.1070.10">
    <property type="entry name" value="Rhodopsin 7-helix transmembrane proteins"/>
    <property type="match status" value="1"/>
</dbReference>
<reference evidence="13" key="1">
    <citation type="submission" date="2022-11" db="UniProtKB">
        <authorList>
            <consortium name="EnsemblMetazoa"/>
        </authorList>
    </citation>
    <scope>IDENTIFICATION</scope>
</reference>
<evidence type="ECO:0000256" key="1">
    <source>
        <dbReference type="ARBA" id="ARBA00004651"/>
    </source>
</evidence>
<feature type="domain" description="G-protein coupled receptors family 1 profile" evidence="12">
    <location>
        <begin position="44"/>
        <end position="321"/>
    </location>
</feature>
<evidence type="ECO:0000256" key="8">
    <source>
        <dbReference type="ARBA" id="ARBA00023180"/>
    </source>
</evidence>
<feature type="compositionally biased region" description="Polar residues" evidence="10">
    <location>
        <begin position="379"/>
        <end position="397"/>
    </location>
</feature>
<organism evidence="13 14">
    <name type="scientific">Patiria miniata</name>
    <name type="common">Bat star</name>
    <name type="synonym">Asterina miniata</name>
    <dbReference type="NCBI Taxonomy" id="46514"/>
    <lineage>
        <taxon>Eukaryota</taxon>
        <taxon>Metazoa</taxon>
        <taxon>Echinodermata</taxon>
        <taxon>Eleutherozoa</taxon>
        <taxon>Asterozoa</taxon>
        <taxon>Asteroidea</taxon>
        <taxon>Valvatacea</taxon>
        <taxon>Valvatida</taxon>
        <taxon>Asterinidae</taxon>
        <taxon>Patiria</taxon>
    </lineage>
</organism>
<dbReference type="AlphaFoldDB" id="A0A913ZA72"/>
<feature type="transmembrane region" description="Helical" evidence="11">
    <location>
        <begin position="271"/>
        <end position="291"/>
    </location>
</feature>
<feature type="transmembrane region" description="Helical" evidence="11">
    <location>
        <begin position="303"/>
        <end position="324"/>
    </location>
</feature>
<keyword evidence="7" id="KW-0675">Receptor</keyword>
<dbReference type="GO" id="GO:0004930">
    <property type="term" value="F:G protein-coupled receptor activity"/>
    <property type="evidence" value="ECO:0007669"/>
    <property type="project" value="UniProtKB-KW"/>
</dbReference>
<evidence type="ECO:0000313" key="14">
    <source>
        <dbReference type="Proteomes" id="UP000887568"/>
    </source>
</evidence>
<feature type="region of interest" description="Disordered" evidence="10">
    <location>
        <begin position="415"/>
        <end position="459"/>
    </location>
</feature>
<keyword evidence="6 11" id="KW-0472">Membrane</keyword>
<evidence type="ECO:0000256" key="2">
    <source>
        <dbReference type="ARBA" id="ARBA00022475"/>
    </source>
</evidence>
<dbReference type="PRINTS" id="PR01788">
    <property type="entry name" value="PROSTANOIDR"/>
</dbReference>
<sequence>MVEVNTPQTGVMMGNSDNMTSMIALTPSVTVMTPITMMGTGLFGNIIALGVYHCSCPAHRNLPFYGLMKGLLWTNVVGYLAVYPLIVAAYFNGLRWIGGLHTCNFQGLSTLSFGMSTSLLVGCMGFERFLAVCKPALHAKRVERRKIPYLIFLVWVFAVFTAFMPIVGFGEMVQHYPGTWCFVNWRHQQTVGKLYTSILAAELSGILLLVFSCLLSVVGYSIMKLLRLVPKQSEGGVVEVTGTTIRRLSVRRTRRSSVVPGSASPWLTFHYVMFASSVLICVAPVVMRIILNVAGFEEDHFATFRAMGFAECFPASAPWIYMLLHQRLWQRFLPCCFSKHLPNIDGRYVNYHCHPPEQARNHNHVGSEAGDNGAGETRGANNNLQPNNLEGSTGYKTVTEDGSTMEILTIRNVARKNQQQRSKTGQAVKLQSWKPLIESPNSNPSSNSKLAVYNHPTRGQVTDGPTYHLTDHMHMNHHCSDGSMTRVEYHALMRMMDEDSRENVSIDDHAELAKACTFGKESTI</sequence>
<evidence type="ECO:0000256" key="9">
    <source>
        <dbReference type="ARBA" id="ARBA00023224"/>
    </source>
</evidence>
<feature type="region of interest" description="Disordered" evidence="10">
    <location>
        <begin position="359"/>
        <end position="397"/>
    </location>
</feature>
<feature type="transmembrane region" description="Helical" evidence="11">
    <location>
        <begin position="203"/>
        <end position="223"/>
    </location>
</feature>
<dbReference type="RefSeq" id="XP_038048668.1">
    <property type="nucleotide sequence ID" value="XM_038192740.1"/>
</dbReference>
<dbReference type="Pfam" id="PF00001">
    <property type="entry name" value="7tm_1"/>
    <property type="match status" value="1"/>
</dbReference>
<dbReference type="GO" id="GO:0005886">
    <property type="term" value="C:plasma membrane"/>
    <property type="evidence" value="ECO:0007669"/>
    <property type="project" value="UniProtKB-SubCell"/>
</dbReference>
<dbReference type="EnsemblMetazoa" id="XM_038192739.1">
    <property type="protein sequence ID" value="XP_038048667.1"/>
    <property type="gene ID" value="LOC119722550"/>
</dbReference>
<feature type="compositionally biased region" description="Low complexity" evidence="10">
    <location>
        <begin position="439"/>
        <end position="448"/>
    </location>
</feature>
<evidence type="ECO:0000256" key="11">
    <source>
        <dbReference type="SAM" id="Phobius"/>
    </source>
</evidence>
<dbReference type="SUPFAM" id="SSF81321">
    <property type="entry name" value="Family A G protein-coupled receptor-like"/>
    <property type="match status" value="1"/>
</dbReference>
<dbReference type="PROSITE" id="PS00237">
    <property type="entry name" value="G_PROTEIN_RECEP_F1_1"/>
    <property type="match status" value="1"/>
</dbReference>
<keyword evidence="14" id="KW-1185">Reference proteome</keyword>
<protein>
    <recommendedName>
        <fullName evidence="12">G-protein coupled receptors family 1 profile domain-containing protein</fullName>
    </recommendedName>
</protein>